<gene>
    <name evidence="8" type="ORF">ACFQ21_17585</name>
</gene>
<keyword evidence="4" id="KW-0472">Membrane</keyword>
<dbReference type="RefSeq" id="WP_377580591.1">
    <property type="nucleotide sequence ID" value="NZ_JBHTKA010000007.1"/>
</dbReference>
<comment type="subcellular location">
    <subcellularLocation>
        <location evidence="1">Cell outer membrane</location>
    </subcellularLocation>
</comment>
<keyword evidence="5" id="KW-0998">Cell outer membrane</keyword>
<dbReference type="SUPFAM" id="SSF48452">
    <property type="entry name" value="TPR-like"/>
    <property type="match status" value="1"/>
</dbReference>
<accession>A0ABW3K4S9</accession>
<evidence type="ECO:0000259" key="7">
    <source>
        <dbReference type="Pfam" id="PF14322"/>
    </source>
</evidence>
<evidence type="ECO:0000313" key="9">
    <source>
        <dbReference type="Proteomes" id="UP001597112"/>
    </source>
</evidence>
<evidence type="ECO:0000256" key="3">
    <source>
        <dbReference type="ARBA" id="ARBA00022729"/>
    </source>
</evidence>
<feature type="domain" description="RagB/SusD" evidence="6">
    <location>
        <begin position="311"/>
        <end position="532"/>
    </location>
</feature>
<reference evidence="9" key="1">
    <citation type="journal article" date="2019" name="Int. J. Syst. Evol. Microbiol.">
        <title>The Global Catalogue of Microorganisms (GCM) 10K type strain sequencing project: providing services to taxonomists for standard genome sequencing and annotation.</title>
        <authorList>
            <consortium name="The Broad Institute Genomics Platform"/>
            <consortium name="The Broad Institute Genome Sequencing Center for Infectious Disease"/>
            <person name="Wu L."/>
            <person name="Ma J."/>
        </authorList>
    </citation>
    <scope>NUCLEOTIDE SEQUENCE [LARGE SCALE GENOMIC DNA]</scope>
    <source>
        <strain evidence="9">CCUG 58938</strain>
    </source>
</reference>
<feature type="domain" description="SusD-like N-terminal" evidence="7">
    <location>
        <begin position="40"/>
        <end position="220"/>
    </location>
</feature>
<name>A0ABW3K4S9_9BACT</name>
<evidence type="ECO:0000256" key="1">
    <source>
        <dbReference type="ARBA" id="ARBA00004442"/>
    </source>
</evidence>
<evidence type="ECO:0000259" key="6">
    <source>
        <dbReference type="Pfam" id="PF07980"/>
    </source>
</evidence>
<evidence type="ECO:0000256" key="4">
    <source>
        <dbReference type="ARBA" id="ARBA00023136"/>
    </source>
</evidence>
<comment type="similarity">
    <text evidence="2">Belongs to the SusD family.</text>
</comment>
<organism evidence="8 9">
    <name type="scientific">Ohtaekwangia kribbensis</name>
    <dbReference type="NCBI Taxonomy" id="688913"/>
    <lineage>
        <taxon>Bacteria</taxon>
        <taxon>Pseudomonadati</taxon>
        <taxon>Bacteroidota</taxon>
        <taxon>Cytophagia</taxon>
        <taxon>Cytophagales</taxon>
        <taxon>Fulvivirgaceae</taxon>
        <taxon>Ohtaekwangia</taxon>
    </lineage>
</organism>
<dbReference type="PROSITE" id="PS51257">
    <property type="entry name" value="PROKAR_LIPOPROTEIN"/>
    <property type="match status" value="1"/>
</dbReference>
<keyword evidence="3" id="KW-0732">Signal</keyword>
<dbReference type="Pfam" id="PF07980">
    <property type="entry name" value="SusD_RagB"/>
    <property type="match status" value="1"/>
</dbReference>
<evidence type="ECO:0000256" key="5">
    <source>
        <dbReference type="ARBA" id="ARBA00023237"/>
    </source>
</evidence>
<dbReference type="InterPro" id="IPR011990">
    <property type="entry name" value="TPR-like_helical_dom_sf"/>
</dbReference>
<protein>
    <submittedName>
        <fullName evidence="8">RagB/SusD family nutrient uptake outer membrane protein</fullName>
    </submittedName>
</protein>
<keyword evidence="9" id="KW-1185">Reference proteome</keyword>
<dbReference type="InterPro" id="IPR012944">
    <property type="entry name" value="SusD_RagB_dom"/>
</dbReference>
<evidence type="ECO:0000256" key="2">
    <source>
        <dbReference type="ARBA" id="ARBA00006275"/>
    </source>
</evidence>
<proteinExistence type="inferred from homology"/>
<comment type="caution">
    <text evidence="8">The sequence shown here is derived from an EMBL/GenBank/DDBJ whole genome shotgun (WGS) entry which is preliminary data.</text>
</comment>
<evidence type="ECO:0000313" key="8">
    <source>
        <dbReference type="EMBL" id="MFD1001144.1"/>
    </source>
</evidence>
<dbReference type="Pfam" id="PF14322">
    <property type="entry name" value="SusD-like_3"/>
    <property type="match status" value="1"/>
</dbReference>
<dbReference type="EMBL" id="JBHTKA010000007">
    <property type="protein sequence ID" value="MFD1001144.1"/>
    <property type="molecule type" value="Genomic_DNA"/>
</dbReference>
<dbReference type="Proteomes" id="UP001597112">
    <property type="component" value="Unassembled WGS sequence"/>
</dbReference>
<sequence>MKAINRNIYIASFVFLSMVCSCTDLDETPHDVLTQDDLGNSPEILQALTAPVYTSLTNVMFGWHGYFDLQEECSDVIVTPARPNGWVDGGTYRALHMHTWNSFQSQPASLWNRVYGALNILNTSIGTYKNMANVEGLVAELRALRAFYYYLLLDNFGNVPIVTEDDVTKTNFVPEQSTRAEVFDFVETELLEVMPILSKEKVYGKMNHWAARMVLAKIYLNAEVYIGETMWDEALEQVEDIEANGGFTLESNYHSNFVVENESSGEQIFSIVFDATRSGWFHYPWKTLHPSSGATYELGSQPWGGSCAIPQFIDTYDEDDSRLNIWIRGPQFASDGSPIYNIFDPALEDVQLNYTKQIGHIDETQEYEGYRIGKFEIERGVAGTAISNDVPFFRYADALMIKAECLLRKGQADAAAAIVTELRARAFVAAPDKAEVTGSELQQGSKYNYGTYKNGVMLTTEGGADIQYGRFLDELGYEFAAEFHRRQDLIRFGVFTSKSWLSHIPNGDHRAIFDIPQSALDANPNLSHNPGY</sequence>
<dbReference type="Gene3D" id="1.25.40.390">
    <property type="match status" value="1"/>
</dbReference>
<dbReference type="InterPro" id="IPR033985">
    <property type="entry name" value="SusD-like_N"/>
</dbReference>